<feature type="domain" description="SET" evidence="17">
    <location>
        <begin position="1429"/>
        <end position="1546"/>
    </location>
</feature>
<feature type="compositionally biased region" description="Polar residues" evidence="15">
    <location>
        <begin position="449"/>
        <end position="460"/>
    </location>
</feature>
<dbReference type="SMART" id="SM01291">
    <property type="entry name" value="N-SET"/>
    <property type="match status" value="1"/>
</dbReference>
<dbReference type="PROSITE" id="PS50280">
    <property type="entry name" value="SET"/>
    <property type="match status" value="1"/>
</dbReference>
<evidence type="ECO:0000256" key="9">
    <source>
        <dbReference type="ARBA" id="ARBA00023163"/>
    </source>
</evidence>
<feature type="compositionally biased region" description="Basic residues" evidence="15">
    <location>
        <begin position="206"/>
        <end position="219"/>
    </location>
</feature>
<keyword evidence="6" id="KW-0156">Chromatin regulator</keyword>
<sequence length="1568" mass="176427">MPPLVPFFNKVVTRPLLNVLLATQRLQSLRKKKNNNQGLLDRILINYVDISSLSNYIPPIKWGCKAFCQGYCLEFSEPSVVLCHVAFVTGWSDEVDVERQILIYSKESKKWTLHVTTGEVVVVRATIAAGPTTTTGTTTIITTGSGKGIAMFTTIESANCTITESEICTNTESEIITTTPQADLTATLRVVITIQHHRPPPPPPPPHRHQNSNHSHGHHPSSSSSSQHPPQPPNQPPKLRNYKLLVDPIINKGATQKVYRYDGQIPNDSSGQSFTPVQVRDPRSNFKSLWMGRMETLDLPVPRFKIDENYIGIPPPVEVTLSNLNDNINDLFLNDIVQKFGKPEEVTIFYHPMTNRHLGLAKITFGSVESAKACVEKLNEAKVMGKVIKVFLDSFGNECRKLFDDMTTEKKKKKEEPPPPPPPPPPPEPPKEEEKRKEHAKEKDYRDSGVSSCASDSQVDPSPRSFGSFPPTPKDFYPSNSNSMTYEMNHLPPHAALPQYHQAPPQPQIFQQIPPLQIHPHPPLAPPPAWMPARVPHGWVDGQPLPPPIPQHWEVQPTIAPSVQSAPPAQKWEPPPKAMRELEKPRRKPASPVVESKHLDLDTRIEMLLKGKAPGGANPPFLQMFNSESDNEEPDLEHHRPARKLSAEAENYIASRMSLPMPPGLDNLNHSPGENDEQAPLSTPPSPFLSMEIYLECHRKAIEKAKIAKQLEVMETAALLEKSKLLKENSLQSEFSTSDDELGCPKESKPPTPASLVKADAEDDRMSLSSLSSNDDKIEEMKPASQPFPPSQHPPPPPHHAFNGFNPNHYPMFPAIHSIPAAEVFLSPIRWHLPPGLPLPFAHIPPQMPQSLRTVISIPPPGYIPQTREVVKEKKEVSPHDVTIKSVVNRITQELKQILKKDFNKKMVENTAFKIFEDWWDEKERASKEQDIEQAPKQTENLSSILDTGLDSLDSMSMRTFCLGFRASLPRLPSFRKRKPPSPPKRDEDSEQGNVSDQEEIVHRSDDSDAEESLQVPPEEERIISRKRSLSSSSSSSSTVSSSDEVSSDEEESSSDESEKSMRSVLDIFDFEDFKEFITPESSRCNTPLPSEPESMGELSPLAVEPIEKEISRPPSPVLAKPPEPPPKTPEIEQDSSKSDSEATLSPVNHEPVLLDSDGEPEPAINDRRRPRTPDIPRPFQTPDERRLETPSDDEDAEGGVHVAMEHSYCRVEPTPPQSNTANHISDKKQKKQPLTPINENRMVQEKVKAGVIETKLPEVQRSLKRHAQRDIYAEMEILYEFLTSGIDKEDIKFMKMSYEQALADNDIRMNYWMHDTHWEDHPPSDVAPPKRRKKDDTHRHKTGCARTEGYYKMDLRQKIKHKHHHAQVACYDGAAATAQAQFAKPQPSKQNVSISREARSNQRRLLTAFGSETDSDLLKFNVLKFRKKQLKFSKSSIHDWGLFAMEPIAADEMVIEYVGQMIRPVVADLRERQYEATGIGSSYLFRIDLETIIDATKCGNLARFINHSCNPNCYAKIITIDSQKKIVIYSKQQINVNEEITYDYKFPIEDEKIPCLCGAQGCRGTLN</sequence>
<evidence type="ECO:0000256" key="12">
    <source>
        <dbReference type="ARBA" id="ARBA00047583"/>
    </source>
</evidence>
<dbReference type="InterPro" id="IPR037841">
    <property type="entry name" value="SET_SETD1A/B"/>
</dbReference>
<comment type="caution">
    <text evidence="19">The sequence shown here is derived from an EMBL/GenBank/DDBJ whole genome shotgun (WGS) entry which is preliminary data.</text>
</comment>
<feature type="region of interest" description="Disordered" evidence="15">
    <location>
        <begin position="195"/>
        <end position="240"/>
    </location>
</feature>
<dbReference type="GO" id="GO:0140999">
    <property type="term" value="F:histone H3K4 trimethyltransferase activity"/>
    <property type="evidence" value="ECO:0007669"/>
    <property type="project" value="UniProtKB-EC"/>
</dbReference>
<dbReference type="CDD" id="cd19169">
    <property type="entry name" value="SET_SETD1"/>
    <property type="match status" value="1"/>
</dbReference>
<evidence type="ECO:0000256" key="15">
    <source>
        <dbReference type="SAM" id="MobiDB-lite"/>
    </source>
</evidence>
<feature type="domain" description="RRM" evidence="16">
    <location>
        <begin position="317"/>
        <end position="390"/>
    </location>
</feature>
<comment type="subcellular location">
    <subcellularLocation>
        <location evidence="1">Nucleus</location>
    </subcellularLocation>
</comment>
<dbReference type="InterPro" id="IPR035979">
    <property type="entry name" value="RBD_domain_sf"/>
</dbReference>
<feature type="compositionally biased region" description="Pro residues" evidence="15">
    <location>
        <begin position="1114"/>
        <end position="1129"/>
    </location>
</feature>
<dbReference type="SMART" id="SM00360">
    <property type="entry name" value="RRM"/>
    <property type="match status" value="1"/>
</dbReference>
<protein>
    <recommendedName>
        <fullName evidence="2">[histone H3]-lysine(4) N-trimethyltransferase</fullName>
        <ecNumber evidence="2">2.1.1.354</ecNumber>
    </recommendedName>
</protein>
<feature type="compositionally biased region" description="Basic and acidic residues" evidence="15">
    <location>
        <begin position="1165"/>
        <end position="1175"/>
    </location>
</feature>
<dbReference type="SMART" id="SM00508">
    <property type="entry name" value="PostSET"/>
    <property type="match status" value="1"/>
</dbReference>
<evidence type="ECO:0000256" key="1">
    <source>
        <dbReference type="ARBA" id="ARBA00004123"/>
    </source>
</evidence>
<evidence type="ECO:0000256" key="3">
    <source>
        <dbReference type="ARBA" id="ARBA00022603"/>
    </source>
</evidence>
<comment type="catalytic activity">
    <reaction evidence="13">
        <text>N(6),N(6)-dimethyl-L-lysyl(4)-[histone H3] + S-adenosyl-L-methionine = N(6),N(6),N(6)-trimethyl-L-lysyl(4)-[histone H3] + S-adenosyl-L-homocysteine + H(+)</text>
        <dbReference type="Rhea" id="RHEA:60272"/>
        <dbReference type="Rhea" id="RHEA-COMP:15537"/>
        <dbReference type="Rhea" id="RHEA-COMP:15540"/>
        <dbReference type="ChEBI" id="CHEBI:15378"/>
        <dbReference type="ChEBI" id="CHEBI:57856"/>
        <dbReference type="ChEBI" id="CHEBI:59789"/>
        <dbReference type="ChEBI" id="CHEBI:61961"/>
        <dbReference type="ChEBI" id="CHEBI:61976"/>
    </reaction>
</comment>
<feature type="compositionally biased region" description="Pro residues" evidence="15">
    <location>
        <begin position="418"/>
        <end position="428"/>
    </location>
</feature>
<evidence type="ECO:0000313" key="20">
    <source>
        <dbReference type="Proteomes" id="UP000466442"/>
    </source>
</evidence>
<keyword evidence="20" id="KW-1185">Reference proteome</keyword>
<dbReference type="InterPro" id="IPR044570">
    <property type="entry name" value="Set1-like"/>
</dbReference>
<keyword evidence="3" id="KW-0489">Methyltransferase</keyword>
<evidence type="ECO:0000256" key="8">
    <source>
        <dbReference type="ARBA" id="ARBA00023015"/>
    </source>
</evidence>
<dbReference type="EC" id="2.1.1.354" evidence="2"/>
<evidence type="ECO:0000313" key="19">
    <source>
        <dbReference type="EMBL" id="KAF6203194.1"/>
    </source>
</evidence>
<dbReference type="InterPro" id="IPR000504">
    <property type="entry name" value="RRM_dom"/>
</dbReference>
<dbReference type="SUPFAM" id="SSF82199">
    <property type="entry name" value="SET domain"/>
    <property type="match status" value="1"/>
</dbReference>
<dbReference type="InterPro" id="IPR001214">
    <property type="entry name" value="SET_dom"/>
</dbReference>
<feature type="compositionally biased region" description="Acidic residues" evidence="15">
    <location>
        <begin position="1046"/>
        <end position="1056"/>
    </location>
</feature>
<dbReference type="InterPro" id="IPR024657">
    <property type="entry name" value="COMPASS_Set1_N-SET"/>
</dbReference>
<keyword evidence="8" id="KW-0805">Transcription regulation</keyword>
<dbReference type="Pfam" id="PF00076">
    <property type="entry name" value="RRM_1"/>
    <property type="match status" value="1"/>
</dbReference>
<dbReference type="OrthoDB" id="2306477at2759"/>
<dbReference type="GO" id="GO:0032259">
    <property type="term" value="P:methylation"/>
    <property type="evidence" value="ECO:0007669"/>
    <property type="project" value="UniProtKB-KW"/>
</dbReference>
<keyword evidence="10" id="KW-0539">Nucleus</keyword>
<dbReference type="EMBL" id="WIXP02000011">
    <property type="protein sequence ID" value="KAF6203194.1"/>
    <property type="molecule type" value="Genomic_DNA"/>
</dbReference>
<feature type="region of interest" description="Disordered" evidence="15">
    <location>
        <begin position="562"/>
        <end position="595"/>
    </location>
</feature>
<evidence type="ECO:0000256" key="4">
    <source>
        <dbReference type="ARBA" id="ARBA00022679"/>
    </source>
</evidence>
<evidence type="ECO:0000256" key="7">
    <source>
        <dbReference type="ARBA" id="ARBA00022884"/>
    </source>
</evidence>
<dbReference type="SMART" id="SM00317">
    <property type="entry name" value="SET"/>
    <property type="match status" value="1"/>
</dbReference>
<dbReference type="GO" id="GO:0003723">
    <property type="term" value="F:RNA binding"/>
    <property type="evidence" value="ECO:0007669"/>
    <property type="project" value="UniProtKB-UniRule"/>
</dbReference>
<dbReference type="GO" id="GO:0048188">
    <property type="term" value="C:Set1C/COMPASS complex"/>
    <property type="evidence" value="ECO:0007669"/>
    <property type="project" value="InterPro"/>
</dbReference>
<feature type="domain" description="Post-SET" evidence="18">
    <location>
        <begin position="1552"/>
        <end position="1568"/>
    </location>
</feature>
<evidence type="ECO:0000256" key="6">
    <source>
        <dbReference type="ARBA" id="ARBA00022853"/>
    </source>
</evidence>
<keyword evidence="9" id="KW-0804">Transcription</keyword>
<evidence type="ECO:0000256" key="10">
    <source>
        <dbReference type="ARBA" id="ARBA00023242"/>
    </source>
</evidence>
<gene>
    <name evidence="19" type="ORF">GE061_003612</name>
</gene>
<dbReference type="PROSITE" id="PS50102">
    <property type="entry name" value="RRM"/>
    <property type="match status" value="1"/>
</dbReference>
<feature type="region of interest" description="Disordered" evidence="15">
    <location>
        <begin position="1320"/>
        <end position="1343"/>
    </location>
</feature>
<feature type="compositionally biased region" description="Pro residues" evidence="15">
    <location>
        <begin position="786"/>
        <end position="799"/>
    </location>
</feature>
<feature type="compositionally biased region" description="Polar residues" evidence="15">
    <location>
        <begin position="1080"/>
        <end position="1089"/>
    </location>
</feature>
<feature type="compositionally biased region" description="Basic and acidic residues" evidence="15">
    <location>
        <begin position="407"/>
        <end position="417"/>
    </location>
</feature>
<evidence type="ECO:0000256" key="2">
    <source>
        <dbReference type="ARBA" id="ARBA00012182"/>
    </source>
</evidence>
<dbReference type="PANTHER" id="PTHR45814">
    <property type="entry name" value="HISTONE-LYSINE N-METHYLTRANSFERASE SETD1"/>
    <property type="match status" value="1"/>
</dbReference>
<keyword evidence="5" id="KW-0949">S-adenosyl-L-methionine</keyword>
<accession>A0A8S9X3Y6</accession>
<feature type="region of interest" description="Disordered" evidence="15">
    <location>
        <begin position="731"/>
        <end position="803"/>
    </location>
</feature>
<proteinExistence type="predicted"/>
<dbReference type="Gene3D" id="2.170.270.10">
    <property type="entry name" value="SET domain"/>
    <property type="match status" value="1"/>
</dbReference>
<dbReference type="Pfam" id="PF00856">
    <property type="entry name" value="SET"/>
    <property type="match status" value="1"/>
</dbReference>
<feature type="region of interest" description="Disordered" evidence="15">
    <location>
        <begin position="407"/>
        <end position="489"/>
    </location>
</feature>
<name>A0A8S9X3Y6_APOLU</name>
<evidence type="ECO:0000259" key="18">
    <source>
        <dbReference type="PROSITE" id="PS50868"/>
    </source>
</evidence>
<feature type="region of interest" description="Disordered" evidence="15">
    <location>
        <begin position="1214"/>
        <end position="1234"/>
    </location>
</feature>
<evidence type="ECO:0000256" key="14">
    <source>
        <dbReference type="PROSITE-ProRule" id="PRU00176"/>
    </source>
</evidence>
<evidence type="ECO:0000256" key="13">
    <source>
        <dbReference type="ARBA" id="ARBA00049129"/>
    </source>
</evidence>
<evidence type="ECO:0000259" key="16">
    <source>
        <dbReference type="PROSITE" id="PS50102"/>
    </source>
</evidence>
<dbReference type="InterPro" id="IPR046341">
    <property type="entry name" value="SET_dom_sf"/>
</dbReference>
<dbReference type="Proteomes" id="UP000466442">
    <property type="component" value="Unassembled WGS sequence"/>
</dbReference>
<dbReference type="Pfam" id="PF11764">
    <property type="entry name" value="N-SET"/>
    <property type="match status" value="1"/>
</dbReference>
<feature type="region of interest" description="Disordered" evidence="15">
    <location>
        <begin position="661"/>
        <end position="683"/>
    </location>
</feature>
<dbReference type="Gene3D" id="3.30.70.330">
    <property type="match status" value="1"/>
</dbReference>
<reference evidence="19" key="1">
    <citation type="journal article" date="2021" name="Mol. Ecol. Resour.">
        <title>Apolygus lucorum genome provides insights into omnivorousness and mesophyll feeding.</title>
        <authorList>
            <person name="Liu Y."/>
            <person name="Liu H."/>
            <person name="Wang H."/>
            <person name="Huang T."/>
            <person name="Liu B."/>
            <person name="Yang B."/>
            <person name="Yin L."/>
            <person name="Li B."/>
            <person name="Zhang Y."/>
            <person name="Zhang S."/>
            <person name="Jiang F."/>
            <person name="Zhang X."/>
            <person name="Ren Y."/>
            <person name="Wang B."/>
            <person name="Wang S."/>
            <person name="Lu Y."/>
            <person name="Wu K."/>
            <person name="Fan W."/>
            <person name="Wang G."/>
        </authorList>
    </citation>
    <scope>NUCLEOTIDE SEQUENCE</scope>
    <source>
        <strain evidence="19">12Hb</strain>
    </source>
</reference>
<feature type="region of interest" description="Disordered" evidence="15">
    <location>
        <begin position="972"/>
        <end position="1064"/>
    </location>
</feature>
<comment type="catalytic activity">
    <reaction evidence="11">
        <text>L-lysyl(4)-[histone H3] + 3 S-adenosyl-L-methionine = N(6),N(6),N(6)-trimethyl-L-lysyl(4)-[histone H3] + 3 S-adenosyl-L-homocysteine + 3 H(+)</text>
        <dbReference type="Rhea" id="RHEA:60260"/>
        <dbReference type="Rhea" id="RHEA-COMP:15537"/>
        <dbReference type="Rhea" id="RHEA-COMP:15547"/>
        <dbReference type="ChEBI" id="CHEBI:15378"/>
        <dbReference type="ChEBI" id="CHEBI:29969"/>
        <dbReference type="ChEBI" id="CHEBI:57856"/>
        <dbReference type="ChEBI" id="CHEBI:59789"/>
        <dbReference type="ChEBI" id="CHEBI:61961"/>
        <dbReference type="EC" id="2.1.1.354"/>
    </reaction>
</comment>
<keyword evidence="4" id="KW-0808">Transferase</keyword>
<evidence type="ECO:0000256" key="11">
    <source>
        <dbReference type="ARBA" id="ARBA00047571"/>
    </source>
</evidence>
<keyword evidence="7 14" id="KW-0694">RNA-binding</keyword>
<dbReference type="InterPro" id="IPR012677">
    <property type="entry name" value="Nucleotide-bd_a/b_plait_sf"/>
</dbReference>
<dbReference type="FunFam" id="2.170.270.10:FF:000010">
    <property type="entry name" value="Histone-lysine N-methyltransferase"/>
    <property type="match status" value="1"/>
</dbReference>
<evidence type="ECO:0000256" key="5">
    <source>
        <dbReference type="ARBA" id="ARBA00022691"/>
    </source>
</evidence>
<feature type="region of interest" description="Disordered" evidence="15">
    <location>
        <begin position="1078"/>
        <end position="1198"/>
    </location>
</feature>
<dbReference type="PROSITE" id="PS50868">
    <property type="entry name" value="POST_SET"/>
    <property type="match status" value="1"/>
</dbReference>
<dbReference type="PANTHER" id="PTHR45814:SF2">
    <property type="entry name" value="HISTONE-LYSINE N-METHYLTRANSFERASE SETD1"/>
    <property type="match status" value="1"/>
</dbReference>
<evidence type="ECO:0000259" key="17">
    <source>
        <dbReference type="PROSITE" id="PS50280"/>
    </source>
</evidence>
<comment type="catalytic activity">
    <reaction evidence="12">
        <text>N(6)-methyl-L-lysyl(4)-[histone H3] + S-adenosyl-L-methionine = N(6),N(6)-dimethyl-L-lysyl(4)-[histone H3] + S-adenosyl-L-homocysteine + H(+)</text>
        <dbReference type="Rhea" id="RHEA:60268"/>
        <dbReference type="Rhea" id="RHEA-COMP:15540"/>
        <dbReference type="Rhea" id="RHEA-COMP:15543"/>
        <dbReference type="ChEBI" id="CHEBI:15378"/>
        <dbReference type="ChEBI" id="CHEBI:57856"/>
        <dbReference type="ChEBI" id="CHEBI:59789"/>
        <dbReference type="ChEBI" id="CHEBI:61929"/>
        <dbReference type="ChEBI" id="CHEBI:61976"/>
    </reaction>
</comment>
<dbReference type="SUPFAM" id="SSF54928">
    <property type="entry name" value="RNA-binding domain, RBD"/>
    <property type="match status" value="1"/>
</dbReference>
<feature type="compositionally biased region" description="Basic and acidic residues" evidence="15">
    <location>
        <begin position="429"/>
        <end position="447"/>
    </location>
</feature>
<dbReference type="InterPro" id="IPR003616">
    <property type="entry name" value="Post-SET_dom"/>
</dbReference>
<feature type="compositionally biased region" description="Basic residues" evidence="15">
    <location>
        <begin position="1330"/>
        <end position="1343"/>
    </location>
</feature>
<organism evidence="19 20">
    <name type="scientific">Apolygus lucorum</name>
    <name type="common">Small green plant bug</name>
    <name type="synonym">Lygocoris lucorum</name>
    <dbReference type="NCBI Taxonomy" id="248454"/>
    <lineage>
        <taxon>Eukaryota</taxon>
        <taxon>Metazoa</taxon>
        <taxon>Ecdysozoa</taxon>
        <taxon>Arthropoda</taxon>
        <taxon>Hexapoda</taxon>
        <taxon>Insecta</taxon>
        <taxon>Pterygota</taxon>
        <taxon>Neoptera</taxon>
        <taxon>Paraneoptera</taxon>
        <taxon>Hemiptera</taxon>
        <taxon>Heteroptera</taxon>
        <taxon>Panheteroptera</taxon>
        <taxon>Cimicomorpha</taxon>
        <taxon>Miridae</taxon>
        <taxon>Mirini</taxon>
        <taxon>Apolygus</taxon>
    </lineage>
</organism>
<feature type="compositionally biased region" description="Low complexity" evidence="15">
    <location>
        <begin position="1030"/>
        <end position="1045"/>
    </location>
</feature>